<evidence type="ECO:0000256" key="1">
    <source>
        <dbReference type="ARBA" id="ARBA00022723"/>
    </source>
</evidence>
<evidence type="ECO:0000256" key="6">
    <source>
        <dbReference type="SAM" id="MobiDB-lite"/>
    </source>
</evidence>
<evidence type="ECO:0000256" key="4">
    <source>
        <dbReference type="ARBA" id="ARBA00022833"/>
    </source>
</evidence>
<organism evidence="8">
    <name type="scientific">Lichtheimia ramosa</name>
    <dbReference type="NCBI Taxonomy" id="688394"/>
    <lineage>
        <taxon>Eukaryota</taxon>
        <taxon>Fungi</taxon>
        <taxon>Fungi incertae sedis</taxon>
        <taxon>Mucoromycota</taxon>
        <taxon>Mucoromycotina</taxon>
        <taxon>Mucoromycetes</taxon>
        <taxon>Mucorales</taxon>
        <taxon>Lichtheimiaceae</taxon>
        <taxon>Lichtheimia</taxon>
    </lineage>
</organism>
<gene>
    <name evidence="8" type="ORF">LRAMOSA00302</name>
</gene>
<name>A0A077W7X5_9FUNG</name>
<keyword evidence="1" id="KW-0479">Metal-binding</keyword>
<dbReference type="EMBL" id="LK023313">
    <property type="protein sequence ID" value="CDS02900.1"/>
    <property type="molecule type" value="Genomic_DNA"/>
</dbReference>
<dbReference type="PANTHER" id="PTHR23057">
    <property type="entry name" value="JUXTAPOSED WITH ANOTHER ZINC FINGER PROTEIN 1"/>
    <property type="match status" value="1"/>
</dbReference>
<keyword evidence="2" id="KW-0677">Repeat</keyword>
<keyword evidence="4" id="KW-0862">Zinc</keyword>
<dbReference type="GO" id="GO:0008270">
    <property type="term" value="F:zinc ion binding"/>
    <property type="evidence" value="ECO:0007669"/>
    <property type="project" value="UniProtKB-KW"/>
</dbReference>
<dbReference type="PROSITE" id="PS50157">
    <property type="entry name" value="ZINC_FINGER_C2H2_2"/>
    <property type="match status" value="1"/>
</dbReference>
<dbReference type="SMART" id="SM00355">
    <property type="entry name" value="ZnF_C2H2"/>
    <property type="match status" value="3"/>
</dbReference>
<evidence type="ECO:0000256" key="3">
    <source>
        <dbReference type="ARBA" id="ARBA00022771"/>
    </source>
</evidence>
<sequence length="272" mass="30892">MAHNQHDRPYNTGHFSPMSHHIQSTFSYLPQSASAIPVSTNTPPYHTTDHHRPHERAARPALPMIYNNEFNSISDPPGLYHQQQRYHLPHANIIAHHPSSAISLHDTSHTKLPPLNPSTTTDNIDDDYNDKRWNNDPMIRNDDTMMITGPSFTMTEKELEPYGCGVGGCRATYPTSSALFYHVKNWHGADLQTIDKPFRCAITNCIKRYKNINGLQYHLREAKGTSGHPTLPGKPPPQQQEKVHKCRVPGCKKTYRTANGLKYHKTHAHQKT</sequence>
<dbReference type="Gene3D" id="3.30.160.60">
    <property type="entry name" value="Classic Zinc Finger"/>
    <property type="match status" value="1"/>
</dbReference>
<feature type="compositionally biased region" description="Polar residues" evidence="6">
    <location>
        <begin position="35"/>
        <end position="45"/>
    </location>
</feature>
<proteinExistence type="predicted"/>
<dbReference type="InterPro" id="IPR013087">
    <property type="entry name" value="Znf_C2H2_type"/>
</dbReference>
<evidence type="ECO:0000313" key="8">
    <source>
        <dbReference type="EMBL" id="CDS02900.1"/>
    </source>
</evidence>
<evidence type="ECO:0000259" key="7">
    <source>
        <dbReference type="PROSITE" id="PS50157"/>
    </source>
</evidence>
<dbReference type="InterPro" id="IPR051580">
    <property type="entry name" value="ZnF-Chromatin_assoc"/>
</dbReference>
<evidence type="ECO:0000256" key="2">
    <source>
        <dbReference type="ARBA" id="ARBA00022737"/>
    </source>
</evidence>
<dbReference type="GO" id="GO:0005634">
    <property type="term" value="C:nucleus"/>
    <property type="evidence" value="ECO:0007669"/>
    <property type="project" value="TreeGrafter"/>
</dbReference>
<feature type="domain" description="C2H2-type" evidence="7">
    <location>
        <begin position="244"/>
        <end position="272"/>
    </location>
</feature>
<keyword evidence="3 5" id="KW-0863">Zinc-finger</keyword>
<dbReference type="AlphaFoldDB" id="A0A077W7X5"/>
<dbReference type="PROSITE" id="PS00028">
    <property type="entry name" value="ZINC_FINGER_C2H2_1"/>
    <property type="match status" value="2"/>
</dbReference>
<feature type="region of interest" description="Disordered" evidence="6">
    <location>
        <begin position="223"/>
        <end position="244"/>
    </location>
</feature>
<dbReference type="PANTHER" id="PTHR23057:SF0">
    <property type="entry name" value="JUXTAPOSED WITH ANOTHER ZINC FINGER PROTEIN 1"/>
    <property type="match status" value="1"/>
</dbReference>
<evidence type="ECO:0000256" key="5">
    <source>
        <dbReference type="PROSITE-ProRule" id="PRU00042"/>
    </source>
</evidence>
<protein>
    <recommendedName>
        <fullName evidence="7">C2H2-type domain-containing protein</fullName>
    </recommendedName>
</protein>
<accession>A0A077W7X5</accession>
<feature type="region of interest" description="Disordered" evidence="6">
    <location>
        <begin position="35"/>
        <end position="55"/>
    </location>
</feature>
<reference evidence="8" key="1">
    <citation type="journal article" date="2014" name="Genome Announc.">
        <title>De novo whole-genome sequence and genome annotation of Lichtheimia ramosa.</title>
        <authorList>
            <person name="Linde J."/>
            <person name="Schwartze V."/>
            <person name="Binder U."/>
            <person name="Lass-Florl C."/>
            <person name="Voigt K."/>
            <person name="Horn F."/>
        </authorList>
    </citation>
    <scope>NUCLEOTIDE SEQUENCE</scope>
    <source>
        <strain evidence="8">JMRC FSU:6197</strain>
    </source>
</reference>
<dbReference type="OrthoDB" id="3269380at2759"/>